<dbReference type="InParanoid" id="A0A5N4ART2"/>
<keyword evidence="2" id="KW-1185">Reference proteome</keyword>
<dbReference type="PANTHER" id="PTHR46704:SF9">
    <property type="entry name" value="BHLH DOMAIN-CONTAINING PROTEIN"/>
    <property type="match status" value="1"/>
</dbReference>
<evidence type="ECO:0000313" key="1">
    <source>
        <dbReference type="EMBL" id="KAB0800062.1"/>
    </source>
</evidence>
<dbReference type="PANTHER" id="PTHR46704">
    <property type="entry name" value="CXC DOMAIN-CONTAINING PROTEIN-RELATED"/>
    <property type="match status" value="1"/>
</dbReference>
<organism evidence="1 2">
    <name type="scientific">Photinus pyralis</name>
    <name type="common">Common eastern firefly</name>
    <name type="synonym">Lampyris pyralis</name>
    <dbReference type="NCBI Taxonomy" id="7054"/>
    <lineage>
        <taxon>Eukaryota</taxon>
        <taxon>Metazoa</taxon>
        <taxon>Ecdysozoa</taxon>
        <taxon>Arthropoda</taxon>
        <taxon>Hexapoda</taxon>
        <taxon>Insecta</taxon>
        <taxon>Pterygota</taxon>
        <taxon>Neoptera</taxon>
        <taxon>Endopterygota</taxon>
        <taxon>Coleoptera</taxon>
        <taxon>Polyphaga</taxon>
        <taxon>Elateriformia</taxon>
        <taxon>Elateroidea</taxon>
        <taxon>Lampyridae</taxon>
        <taxon>Lampyrinae</taxon>
        <taxon>Photinus</taxon>
    </lineage>
</organism>
<sequence length="523" mass="59577">MNHHNYSRWLLRFYDNIVDIDSTHPGLKENLIAGGLSIRRTEKNFSRTPVDLTLEQTINADASGKAGGGIAALTNSISARKRWAVSHSLRTSLTTHLLDKLNLSNMEDITNETRPHIMEKNYTALSEIRNGIQNTLNPFDSRINKTKLFNLATGKAASGNTEDFLLNVLQIGEKARNDFLIECKNNNERFESPIKRQKVYTFASESKKLVKRDGKDTEVKLERDLMGRMLILALENNIDLELIMQYPLTSIPLSLGHIDGAINKTAKSALFKYLEKRTNHCHPTVVNCTLVDGFYFLHLIAANLPMTFGKLAGQILSKICQLKGNRIDIIFDKIISPSIKDLERESRGIFDRDVEYSITGPDQKRPTDLFKALRSDKFKSSLVEFLVQEWCQDHYATILGDKIIYVNCNDICYKYSNANGFMLQEIKEELICYHEEADSRIVFHLSKLPEDSNVVIKASDTDIFIIALGNFYVLPQNLSIWIETGPQFPEKLEDILTKDINVLVDESDEDQDPKYRETSDEED</sequence>
<dbReference type="Proteomes" id="UP000327044">
    <property type="component" value="Unassembled WGS sequence"/>
</dbReference>
<comment type="caution">
    <text evidence="1">The sequence shown here is derived from an EMBL/GenBank/DDBJ whole genome shotgun (WGS) entry which is preliminary data.</text>
</comment>
<protein>
    <submittedName>
        <fullName evidence="1">Uncharacterized protein</fullName>
    </submittedName>
</protein>
<accession>A0A5N4ART2</accession>
<proteinExistence type="predicted"/>
<gene>
    <name evidence="1" type="ORF">PPYR_07942</name>
</gene>
<name>A0A5N4ART2_PHOPY</name>
<dbReference type="AlphaFoldDB" id="A0A5N4ART2"/>
<evidence type="ECO:0000313" key="2">
    <source>
        <dbReference type="Proteomes" id="UP000327044"/>
    </source>
</evidence>
<dbReference type="EMBL" id="VVIM01000005">
    <property type="protein sequence ID" value="KAB0800062.1"/>
    <property type="molecule type" value="Genomic_DNA"/>
</dbReference>
<reference evidence="1 2" key="1">
    <citation type="journal article" date="2018" name="Elife">
        <title>Firefly genomes illuminate parallel origins of bioluminescence in beetles.</title>
        <authorList>
            <person name="Fallon T.R."/>
            <person name="Lower S.E."/>
            <person name="Chang C.H."/>
            <person name="Bessho-Uehara M."/>
            <person name="Martin G.J."/>
            <person name="Bewick A.J."/>
            <person name="Behringer M."/>
            <person name="Debat H.J."/>
            <person name="Wong I."/>
            <person name="Day J.C."/>
            <person name="Suvorov A."/>
            <person name="Silva C.J."/>
            <person name="Stanger-Hall K.F."/>
            <person name="Hall D.W."/>
            <person name="Schmitz R.J."/>
            <person name="Nelson D.R."/>
            <person name="Lewis S.M."/>
            <person name="Shigenobu S."/>
            <person name="Bybee S.M."/>
            <person name="Larracuente A.M."/>
            <person name="Oba Y."/>
            <person name="Weng J.K."/>
        </authorList>
    </citation>
    <scope>NUCLEOTIDE SEQUENCE [LARGE SCALE GENOMIC DNA]</scope>
    <source>
        <strain evidence="1">1611_PpyrPB1</strain>
        <tissue evidence="1">Whole body</tissue>
    </source>
</reference>